<dbReference type="InterPro" id="IPR009560">
    <property type="entry name" value="DUF1176"/>
</dbReference>
<accession>A0ABV7PFR3</accession>
<dbReference type="PROSITE" id="PS51257">
    <property type="entry name" value="PROKAR_LIPOPROTEIN"/>
    <property type="match status" value="1"/>
</dbReference>
<dbReference type="RefSeq" id="WP_312549577.1">
    <property type="nucleotide sequence ID" value="NZ_JBHRVV010000001.1"/>
</dbReference>
<evidence type="ECO:0000256" key="2">
    <source>
        <dbReference type="SAM" id="SignalP"/>
    </source>
</evidence>
<evidence type="ECO:0000313" key="3">
    <source>
        <dbReference type="EMBL" id="MFC3457984.1"/>
    </source>
</evidence>
<feature type="chain" id="PRO_5045376855" evidence="2">
    <location>
        <begin position="24"/>
        <end position="364"/>
    </location>
</feature>
<gene>
    <name evidence="3" type="ORF">ACFOPH_06945</name>
</gene>
<feature type="region of interest" description="Disordered" evidence="1">
    <location>
        <begin position="80"/>
        <end position="100"/>
    </location>
</feature>
<keyword evidence="4" id="KW-1185">Reference proteome</keyword>
<keyword evidence="2" id="KW-0732">Signal</keyword>
<dbReference type="Proteomes" id="UP001595665">
    <property type="component" value="Unassembled WGS sequence"/>
</dbReference>
<reference evidence="4" key="1">
    <citation type="journal article" date="2019" name="Int. J. Syst. Evol. Microbiol.">
        <title>The Global Catalogue of Microorganisms (GCM) 10K type strain sequencing project: providing services to taxonomists for standard genome sequencing and annotation.</title>
        <authorList>
            <consortium name="The Broad Institute Genomics Platform"/>
            <consortium name="The Broad Institute Genome Sequencing Center for Infectious Disease"/>
            <person name="Wu L."/>
            <person name="Ma J."/>
        </authorList>
    </citation>
    <scope>NUCLEOTIDE SEQUENCE [LARGE SCALE GENOMIC DNA]</scope>
    <source>
        <strain evidence="4">CCM 7480</strain>
    </source>
</reference>
<comment type="caution">
    <text evidence="3">The sequence shown here is derived from an EMBL/GenBank/DDBJ whole genome shotgun (WGS) entry which is preliminary data.</text>
</comment>
<evidence type="ECO:0000256" key="1">
    <source>
        <dbReference type="SAM" id="MobiDB-lite"/>
    </source>
</evidence>
<protein>
    <submittedName>
        <fullName evidence="3">DUF1176 domain-containing protein</fullName>
    </submittedName>
</protein>
<feature type="signal peptide" evidence="2">
    <location>
        <begin position="1"/>
        <end position="23"/>
    </location>
</feature>
<proteinExistence type="predicted"/>
<dbReference type="EMBL" id="JBHRVV010000001">
    <property type="protein sequence ID" value="MFC3457984.1"/>
    <property type="molecule type" value="Genomic_DNA"/>
</dbReference>
<dbReference type="Pfam" id="PF06674">
    <property type="entry name" value="DUF1176"/>
    <property type="match status" value="1"/>
</dbReference>
<sequence length="364" mass="38925">MNRPFTRPASLAMPALALTLACAAASGAEAPGLRFEHGNWELACDNTRTCRAAGYHAESGSDDHPAMPVSVLLTRQAGPHTPVKGELQIGNPGEEQETDRFPPRLNLTMRINGQAHGKVTIAQGKWTVDLAPQQTQALLAALTRDSRIEWSDGKLTWRLSDKGAAAVLLKMDAFQGRLGTPGALVRKGTKDEQSVLPALPAPVVIAVVPDHKIIELPKARLALLRAALKAQAKEECQALTEPGEAENEITVWRLSGGKLLASTLCWRGAYNQGDAYWVINANPPYAPELVTSSGSGYADGVIDGSQKGRGMGDCWAFENWTWDGRRFVHTSEGNTGECNGIAPGGAWSLPTVVTTVRKQGAARP</sequence>
<organism evidence="3 4">
    <name type="scientific">Massilia haematophila</name>
    <dbReference type="NCBI Taxonomy" id="457923"/>
    <lineage>
        <taxon>Bacteria</taxon>
        <taxon>Pseudomonadati</taxon>
        <taxon>Pseudomonadota</taxon>
        <taxon>Betaproteobacteria</taxon>
        <taxon>Burkholderiales</taxon>
        <taxon>Oxalobacteraceae</taxon>
        <taxon>Telluria group</taxon>
        <taxon>Massilia</taxon>
    </lineage>
</organism>
<name>A0ABV7PFR3_9BURK</name>
<evidence type="ECO:0000313" key="4">
    <source>
        <dbReference type="Proteomes" id="UP001595665"/>
    </source>
</evidence>